<feature type="region of interest" description="Disordered" evidence="1">
    <location>
        <begin position="1"/>
        <end position="82"/>
    </location>
</feature>
<proteinExistence type="predicted"/>
<organism evidence="2 3">
    <name type="scientific">Lithohypha guttulata</name>
    <dbReference type="NCBI Taxonomy" id="1690604"/>
    <lineage>
        <taxon>Eukaryota</taxon>
        <taxon>Fungi</taxon>
        <taxon>Dikarya</taxon>
        <taxon>Ascomycota</taxon>
        <taxon>Pezizomycotina</taxon>
        <taxon>Eurotiomycetes</taxon>
        <taxon>Chaetothyriomycetidae</taxon>
        <taxon>Chaetothyriales</taxon>
        <taxon>Trichomeriaceae</taxon>
        <taxon>Lithohypha</taxon>
    </lineage>
</organism>
<accession>A0ABR0JTZ3</accession>
<sequence>MPQDEPPKQDAAHGVGGTTDEVPVSGAKKTAPLPEGMSEMNDRTLSAGTNQSESGHGGNGPKTMGEEKGLGAIPGAKGEKNA</sequence>
<name>A0ABR0JTZ3_9EURO</name>
<keyword evidence="3" id="KW-1185">Reference proteome</keyword>
<dbReference type="EMBL" id="JAVRRG010000325">
    <property type="protein sequence ID" value="KAK5072339.1"/>
    <property type="molecule type" value="Genomic_DNA"/>
</dbReference>
<reference evidence="2 3" key="1">
    <citation type="submission" date="2023-08" db="EMBL/GenBank/DDBJ databases">
        <title>Black Yeasts Isolated from many extreme environments.</title>
        <authorList>
            <person name="Coleine C."/>
            <person name="Stajich J.E."/>
            <person name="Selbmann L."/>
        </authorList>
    </citation>
    <scope>NUCLEOTIDE SEQUENCE [LARGE SCALE GENOMIC DNA]</scope>
    <source>
        <strain evidence="2 3">CCFEE 5885</strain>
    </source>
</reference>
<feature type="compositionally biased region" description="Basic and acidic residues" evidence="1">
    <location>
        <begin position="1"/>
        <end position="11"/>
    </location>
</feature>
<protein>
    <submittedName>
        <fullName evidence="2">Uncharacterized protein</fullName>
    </submittedName>
</protein>
<evidence type="ECO:0000256" key="1">
    <source>
        <dbReference type="SAM" id="MobiDB-lite"/>
    </source>
</evidence>
<evidence type="ECO:0000313" key="3">
    <source>
        <dbReference type="Proteomes" id="UP001345013"/>
    </source>
</evidence>
<gene>
    <name evidence="2" type="ORF">LTR24_010421</name>
</gene>
<dbReference type="Proteomes" id="UP001345013">
    <property type="component" value="Unassembled WGS sequence"/>
</dbReference>
<evidence type="ECO:0000313" key="2">
    <source>
        <dbReference type="EMBL" id="KAK5072339.1"/>
    </source>
</evidence>
<comment type="caution">
    <text evidence="2">The sequence shown here is derived from an EMBL/GenBank/DDBJ whole genome shotgun (WGS) entry which is preliminary data.</text>
</comment>
<feature type="compositionally biased region" description="Polar residues" evidence="1">
    <location>
        <begin position="43"/>
        <end position="54"/>
    </location>
</feature>